<feature type="transmembrane region" description="Helical" evidence="15">
    <location>
        <begin position="281"/>
        <end position="299"/>
    </location>
</feature>
<dbReference type="PROSITE" id="PS00236">
    <property type="entry name" value="NEUROTR_ION_CHANNEL"/>
    <property type="match status" value="1"/>
</dbReference>
<dbReference type="SUPFAM" id="SSF90112">
    <property type="entry name" value="Neurotransmitter-gated ion-channel transmembrane pore"/>
    <property type="match status" value="1"/>
</dbReference>
<sequence length="723" mass="82404">MLIMNSIIKVCFGLFMFIDIVLSGLYEKRLLKYLFDSSRPDAHNPIERPSANDTETLNVSVKFFLNQVMDVDEKNQVLTTIIWMDLIWNDYHFLWNPKEFGNITTLNLPYTAVWRPDILLYNCADEKFDRTFPTNTIIKHDGTVQWMPPGLFKSTCNIDILWFPFDEQSCILKFGSWTYYGDQINFQLQCINASQPDCTQVGTVDLSEYSRNGEFHLSGSSVRRYAQRYECCDYDFVDVKIAITLQRRALYYVFNLIVPCLLISGMALMVFMLPPDAGEKISLGVTILLSLTMFLQLVADKLPQTSEAIPLIGIYFSCTMFMCSLSIVFTVLVLNYHHRSADCIAVPAWIRNIVNTYLAKLMCMEPPKRSQIIEVEDISSSISDNFMENYPNTKKSQNEILIKGGGRGEQQQQQQEGGGGGEEEEEEEEDDEEGHIEAKAFVGWNYDTTNMMNSNIHPVYMKKHLFTNSPICINGNLKTTTLPMINQSINHIDYQLQNTVNERTPKNAIANVIDLDDDFRATARFGNTTTTTTTTNTTHTNTTTHINNSNIFINMNEKQTILNNNTKLKMNTDFLSSVTVTNQSLTVQSPYRLYNSVGNFNSKSAPLTPTSTIEHVQNVFPDEFSDLSKNGVSFDRQIEPDPLSISIDLLNLYKPDLEIIINELHFITKKLRDNEKESLISLEWKFAARVIDRFCLVIFSVCNIVVTFAILCSAPNLIASFMP</sequence>
<dbReference type="Gene3D" id="1.20.58.390">
    <property type="entry name" value="Neurotransmitter-gated ion-channel transmembrane domain"/>
    <property type="match status" value="2"/>
</dbReference>
<feature type="transmembrane region" description="Helical" evidence="15">
    <location>
        <begin position="696"/>
        <end position="719"/>
    </location>
</feature>
<dbReference type="WBParaSite" id="SMTH1_106760.1">
    <property type="protein sequence ID" value="SMTH1_106760.1"/>
    <property type="gene ID" value="SMTH1_106760"/>
</dbReference>
<keyword evidence="6" id="KW-0770">Synapse</keyword>
<evidence type="ECO:0000256" key="8">
    <source>
        <dbReference type="ARBA" id="ARBA00023136"/>
    </source>
</evidence>
<dbReference type="Proteomes" id="UP000050791">
    <property type="component" value="Unassembled WGS sequence"/>
</dbReference>
<keyword evidence="7 15" id="KW-0406">Ion transport</keyword>
<feature type="domain" description="Neurotransmitter-gated ion-channel ligand-binding" evidence="17">
    <location>
        <begin position="27"/>
        <end position="248"/>
    </location>
</feature>
<dbReference type="PRINTS" id="PR00252">
    <property type="entry name" value="NRIONCHANNEL"/>
</dbReference>
<protein>
    <recommendedName>
        <fullName evidence="21">Neur_chan_LBD domain-containing protein</fullName>
    </recommendedName>
</protein>
<dbReference type="InterPro" id="IPR038050">
    <property type="entry name" value="Neuro_actylchol_rec"/>
</dbReference>
<comment type="subcellular location">
    <subcellularLocation>
        <location evidence="14">Synaptic cell membrane</location>
        <topology evidence="14">Multi-pass membrane protein</topology>
    </subcellularLocation>
</comment>
<dbReference type="InterPro" id="IPR006202">
    <property type="entry name" value="Neur_chan_lig-bd"/>
</dbReference>
<dbReference type="Pfam" id="PF02931">
    <property type="entry name" value="Neur_chan_LBD"/>
    <property type="match status" value="1"/>
</dbReference>
<dbReference type="InterPro" id="IPR006201">
    <property type="entry name" value="Neur_channel"/>
</dbReference>
<accession>A0AA85ATT9</accession>
<dbReference type="SUPFAM" id="SSF63712">
    <property type="entry name" value="Nicotinic receptor ligand binding domain-like"/>
    <property type="match status" value="1"/>
</dbReference>
<dbReference type="InterPro" id="IPR002394">
    <property type="entry name" value="Nicotinic_acetylcholine_rcpt"/>
</dbReference>
<keyword evidence="10" id="KW-0675">Receptor</keyword>
<keyword evidence="2 15" id="KW-0813">Transport</keyword>
<dbReference type="FunFam" id="2.70.170.10:FF:000016">
    <property type="entry name" value="Nicotinic acetylcholine receptor subunit"/>
    <property type="match status" value="1"/>
</dbReference>
<evidence type="ECO:0000256" key="10">
    <source>
        <dbReference type="ARBA" id="ARBA00023170"/>
    </source>
</evidence>
<evidence type="ECO:0000256" key="11">
    <source>
        <dbReference type="ARBA" id="ARBA00023180"/>
    </source>
</evidence>
<evidence type="ECO:0000259" key="18">
    <source>
        <dbReference type="Pfam" id="PF02932"/>
    </source>
</evidence>
<dbReference type="PRINTS" id="PR00254">
    <property type="entry name" value="NICOTINICR"/>
</dbReference>
<dbReference type="Gene3D" id="2.70.170.10">
    <property type="entry name" value="Neurotransmitter-gated ion-channel ligand-binding domain"/>
    <property type="match status" value="1"/>
</dbReference>
<dbReference type="InterPro" id="IPR036734">
    <property type="entry name" value="Neur_chan_lig-bd_sf"/>
</dbReference>
<dbReference type="CDD" id="cd19051">
    <property type="entry name" value="LGIC_TM_cation"/>
    <property type="match status" value="1"/>
</dbReference>
<keyword evidence="5 15" id="KW-1133">Transmembrane helix</keyword>
<evidence type="ECO:0000256" key="14">
    <source>
        <dbReference type="ARBA" id="ARBA00034099"/>
    </source>
</evidence>
<feature type="transmembrane region" description="Helical" evidence="15">
    <location>
        <begin position="249"/>
        <end position="275"/>
    </location>
</feature>
<dbReference type="InterPro" id="IPR018000">
    <property type="entry name" value="Neurotransmitter_ion_chnl_CS"/>
</dbReference>
<evidence type="ECO:0000256" key="12">
    <source>
        <dbReference type="ARBA" id="ARBA00023286"/>
    </source>
</evidence>
<keyword evidence="8 15" id="KW-0472">Membrane</keyword>
<keyword evidence="9" id="KW-1015">Disulfide bond</keyword>
<evidence type="ECO:0000313" key="19">
    <source>
        <dbReference type="Proteomes" id="UP000050791"/>
    </source>
</evidence>
<dbReference type="CDD" id="cd18997">
    <property type="entry name" value="LGIC_ECD_nAChR"/>
    <property type="match status" value="1"/>
</dbReference>
<evidence type="ECO:0000256" key="7">
    <source>
        <dbReference type="ARBA" id="ARBA00023065"/>
    </source>
</evidence>
<keyword evidence="13 15" id="KW-0407">Ion channel</keyword>
<evidence type="ECO:0000256" key="13">
    <source>
        <dbReference type="ARBA" id="ARBA00023303"/>
    </source>
</evidence>
<dbReference type="PANTHER" id="PTHR18945">
    <property type="entry name" value="NEUROTRANSMITTER GATED ION CHANNEL"/>
    <property type="match status" value="1"/>
</dbReference>
<organism evidence="19 20">
    <name type="scientific">Schistosoma mattheei</name>
    <dbReference type="NCBI Taxonomy" id="31246"/>
    <lineage>
        <taxon>Eukaryota</taxon>
        <taxon>Metazoa</taxon>
        <taxon>Spiralia</taxon>
        <taxon>Lophotrochozoa</taxon>
        <taxon>Platyhelminthes</taxon>
        <taxon>Trematoda</taxon>
        <taxon>Digenea</taxon>
        <taxon>Strigeidida</taxon>
        <taxon>Schistosomatoidea</taxon>
        <taxon>Schistosomatidae</taxon>
        <taxon>Schistosoma</taxon>
    </lineage>
</organism>
<keyword evidence="11" id="KW-0325">Glycoprotein</keyword>
<evidence type="ECO:0000256" key="2">
    <source>
        <dbReference type="ARBA" id="ARBA00022448"/>
    </source>
</evidence>
<feature type="compositionally biased region" description="Acidic residues" evidence="16">
    <location>
        <begin position="421"/>
        <end position="434"/>
    </location>
</feature>
<feature type="transmembrane region" description="Helical" evidence="15">
    <location>
        <begin position="6"/>
        <end position="26"/>
    </location>
</feature>
<dbReference type="GO" id="GO:0004888">
    <property type="term" value="F:transmembrane signaling receptor activity"/>
    <property type="evidence" value="ECO:0007669"/>
    <property type="project" value="InterPro"/>
</dbReference>
<keyword evidence="12" id="KW-1071">Ligand-gated ion channel</keyword>
<evidence type="ECO:0000256" key="3">
    <source>
        <dbReference type="ARBA" id="ARBA00022475"/>
    </source>
</evidence>
<dbReference type="NCBIfam" id="TIGR00860">
    <property type="entry name" value="LIC"/>
    <property type="match status" value="1"/>
</dbReference>
<dbReference type="FunFam" id="1.20.58.390:FF:000073">
    <property type="entry name" value="Neuronal acetylcholine receptor subunit alpha-9-II"/>
    <property type="match status" value="1"/>
</dbReference>
<keyword evidence="4 15" id="KW-0812">Transmembrane</keyword>
<evidence type="ECO:0000259" key="17">
    <source>
        <dbReference type="Pfam" id="PF02931"/>
    </source>
</evidence>
<evidence type="ECO:0000256" key="4">
    <source>
        <dbReference type="ARBA" id="ARBA00022692"/>
    </source>
</evidence>
<dbReference type="Pfam" id="PF02932">
    <property type="entry name" value="Neur_chan_memb"/>
    <property type="match status" value="2"/>
</dbReference>
<evidence type="ECO:0000256" key="16">
    <source>
        <dbReference type="SAM" id="MobiDB-lite"/>
    </source>
</evidence>
<evidence type="ECO:0000256" key="9">
    <source>
        <dbReference type="ARBA" id="ARBA00023157"/>
    </source>
</evidence>
<comment type="similarity">
    <text evidence="1">Belongs to the ligand-gated ion channel (TC 1.A.9) family. Acetylcholine receptor (TC 1.A.9.1) subfamily.</text>
</comment>
<evidence type="ECO:0000256" key="15">
    <source>
        <dbReference type="RuleBase" id="RU000687"/>
    </source>
</evidence>
<name>A0AA85ATT9_9TREM</name>
<dbReference type="GO" id="GO:0022848">
    <property type="term" value="F:acetylcholine-gated monoatomic cation-selective channel activity"/>
    <property type="evidence" value="ECO:0007669"/>
    <property type="project" value="InterPro"/>
</dbReference>
<keyword evidence="3" id="KW-1003">Cell membrane</keyword>
<proteinExistence type="inferred from homology"/>
<evidence type="ECO:0008006" key="21">
    <source>
        <dbReference type="Google" id="ProtNLM"/>
    </source>
</evidence>
<evidence type="ECO:0000256" key="1">
    <source>
        <dbReference type="ARBA" id="ARBA00009237"/>
    </source>
</evidence>
<dbReference type="InterPro" id="IPR006029">
    <property type="entry name" value="Neurotrans-gated_channel_TM"/>
</dbReference>
<evidence type="ECO:0000256" key="6">
    <source>
        <dbReference type="ARBA" id="ARBA00023018"/>
    </source>
</evidence>
<reference evidence="20" key="1">
    <citation type="submission" date="2023-11" db="UniProtKB">
        <authorList>
            <consortium name="WormBaseParasite"/>
        </authorList>
    </citation>
    <scope>IDENTIFICATION</scope>
</reference>
<feature type="domain" description="Neurotransmitter-gated ion-channel transmembrane" evidence="18">
    <location>
        <begin position="635"/>
        <end position="710"/>
    </location>
</feature>
<evidence type="ECO:0000313" key="20">
    <source>
        <dbReference type="WBParaSite" id="SMTH1_106760.1"/>
    </source>
</evidence>
<dbReference type="AlphaFoldDB" id="A0AA85ATT9"/>
<dbReference type="GO" id="GO:0045211">
    <property type="term" value="C:postsynaptic membrane"/>
    <property type="evidence" value="ECO:0007669"/>
    <property type="project" value="InterPro"/>
</dbReference>
<feature type="transmembrane region" description="Helical" evidence="15">
    <location>
        <begin position="311"/>
        <end position="334"/>
    </location>
</feature>
<dbReference type="InterPro" id="IPR036719">
    <property type="entry name" value="Neuro-gated_channel_TM_sf"/>
</dbReference>
<evidence type="ECO:0000256" key="5">
    <source>
        <dbReference type="ARBA" id="ARBA00022989"/>
    </source>
</evidence>
<feature type="domain" description="Neurotransmitter-gated ion-channel transmembrane" evidence="18">
    <location>
        <begin position="256"/>
        <end position="433"/>
    </location>
</feature>
<feature type="region of interest" description="Disordered" evidence="16">
    <location>
        <begin position="405"/>
        <end position="434"/>
    </location>
</feature>